<comment type="caution">
    <text evidence="1">The sequence shown here is derived from an EMBL/GenBank/DDBJ whole genome shotgun (WGS) entry which is preliminary data.</text>
</comment>
<dbReference type="EMBL" id="DSIY01000193">
    <property type="protein sequence ID" value="HEG91385.1"/>
    <property type="molecule type" value="Genomic_DNA"/>
</dbReference>
<organism evidence="1">
    <name type="scientific">Thermorudis peleae</name>
    <dbReference type="NCBI Taxonomy" id="1382356"/>
    <lineage>
        <taxon>Bacteria</taxon>
        <taxon>Pseudomonadati</taxon>
        <taxon>Thermomicrobiota</taxon>
        <taxon>Thermomicrobia</taxon>
        <taxon>Thermomicrobia incertae sedis</taxon>
        <taxon>Thermorudis</taxon>
    </lineage>
</organism>
<dbReference type="AlphaFoldDB" id="A0A831TG28"/>
<accession>A0A831TG28</accession>
<name>A0A831TG28_9BACT</name>
<sequence>MSDRQLQIRKLYTIVDETHSTLGGADANGPLRRVAACAVITNPYAGQPLADDLSALIRPSGELGRILGELALECLGCPAESYGKAAIAGMAGEQEHAIACITSVFGDALRQALGGARAWIPSNSKVGPPGTAIDVPLAFKDELWVRSHYDTLEVRVPDAPLPDEIVVVVVLANRGRLHARLGGLSKEEALARLQAQRT</sequence>
<evidence type="ECO:0000313" key="1">
    <source>
        <dbReference type="EMBL" id="HEG91385.1"/>
    </source>
</evidence>
<dbReference type="InterPro" id="IPR009569">
    <property type="entry name" value="AA_synth_put"/>
</dbReference>
<gene>
    <name evidence="1" type="ORF">ENP34_08075</name>
</gene>
<dbReference type="Gene3D" id="3.30.1330.110">
    <property type="entry name" value="BB2672"/>
    <property type="match status" value="1"/>
</dbReference>
<dbReference type="Pfam" id="PF06684">
    <property type="entry name" value="AA_synth"/>
    <property type="match status" value="1"/>
</dbReference>
<reference evidence="1" key="1">
    <citation type="journal article" date="2020" name="mSystems">
        <title>Genome- and Community-Level Interaction Insights into Carbon Utilization and Element Cycling Functions of Hydrothermarchaeota in Hydrothermal Sediment.</title>
        <authorList>
            <person name="Zhou Z."/>
            <person name="Liu Y."/>
            <person name="Xu W."/>
            <person name="Pan J."/>
            <person name="Luo Z.H."/>
            <person name="Li M."/>
        </authorList>
    </citation>
    <scope>NUCLEOTIDE SEQUENCE [LARGE SCALE GENOMIC DNA]</scope>
    <source>
        <strain evidence="1">SpSt-210</strain>
    </source>
</reference>
<protein>
    <submittedName>
        <fullName evidence="1">Amino acid synthesis family protein</fullName>
    </submittedName>
</protein>
<proteinExistence type="predicted"/>
<dbReference type="InterPro" id="IPR035936">
    <property type="entry name" value="BB2672"/>
</dbReference>
<dbReference type="SUPFAM" id="SSF160519">
    <property type="entry name" value="BB2672-like"/>
    <property type="match status" value="1"/>
</dbReference>